<keyword evidence="2" id="KW-1185">Reference proteome</keyword>
<evidence type="ECO:0000313" key="1">
    <source>
        <dbReference type="EMBL" id="MBW4710444.1"/>
    </source>
</evidence>
<dbReference type="AlphaFoldDB" id="A0A9X1K2N3"/>
<reference evidence="1" key="1">
    <citation type="submission" date="2021-07" db="EMBL/GenBank/DDBJ databases">
        <title>Roseobacter insulae sp. nov., isolated from a tidal flat.</title>
        <authorList>
            <person name="Park S."/>
            <person name="Yoon J.-H."/>
        </authorList>
    </citation>
    <scope>NUCLEOTIDE SEQUENCE</scope>
    <source>
        <strain evidence="1">YSTF-M11</strain>
    </source>
</reference>
<dbReference type="EMBL" id="JAHXDN010000008">
    <property type="protein sequence ID" value="MBW4710444.1"/>
    <property type="molecule type" value="Genomic_DNA"/>
</dbReference>
<protein>
    <recommendedName>
        <fullName evidence="3">IraD/Gp25-like domain-containing protein</fullName>
    </recommendedName>
</protein>
<dbReference type="Proteomes" id="UP001138661">
    <property type="component" value="Unassembled WGS sequence"/>
</dbReference>
<comment type="caution">
    <text evidence="1">The sequence shown here is derived from an EMBL/GenBank/DDBJ whole genome shotgun (WGS) entry which is preliminary data.</text>
</comment>
<evidence type="ECO:0000313" key="2">
    <source>
        <dbReference type="Proteomes" id="UP001138661"/>
    </source>
</evidence>
<dbReference type="RefSeq" id="WP_219507005.1">
    <property type="nucleotide sequence ID" value="NZ_JAHXDN010000008.1"/>
</dbReference>
<accession>A0A9X1K2N3</accession>
<evidence type="ECO:0008006" key="3">
    <source>
        <dbReference type="Google" id="ProtNLM"/>
    </source>
</evidence>
<gene>
    <name evidence="1" type="ORF">KX928_21855</name>
</gene>
<proteinExistence type="predicted"/>
<sequence length="156" mass="17336">MSTFEDRLGTDLILLRNRRAQTDRDRGRDLVTAERPGSGGIDLSTVHGVENISQALLIRFLTNEGELAELGHPTYGSRLYLLIGEPNTEANRNLAKLYALRTVQSEPRVERVLSAEVRQGRADPARVDIDLRLKILGEDSPLNLVVPFFFNTGVAP</sequence>
<organism evidence="1 2">
    <name type="scientific">Roseobacter insulae</name>
    <dbReference type="NCBI Taxonomy" id="2859783"/>
    <lineage>
        <taxon>Bacteria</taxon>
        <taxon>Pseudomonadati</taxon>
        <taxon>Pseudomonadota</taxon>
        <taxon>Alphaproteobacteria</taxon>
        <taxon>Rhodobacterales</taxon>
        <taxon>Roseobacteraceae</taxon>
        <taxon>Roseobacter</taxon>
    </lineage>
</organism>
<name>A0A9X1K2N3_9RHOB</name>